<dbReference type="InterPro" id="IPR024524">
    <property type="entry name" value="DUF3800"/>
</dbReference>
<dbReference type="Pfam" id="PF12686">
    <property type="entry name" value="DUF3800"/>
    <property type="match status" value="1"/>
</dbReference>
<reference evidence="2" key="1">
    <citation type="submission" date="2016-02" db="EMBL/GenBank/DDBJ databases">
        <title>Genomic analyses of a collection of pathogenic Corynebacterium diphtheriae.</title>
        <authorList>
            <person name="Sangal V."/>
            <person name="Titov L."/>
        </authorList>
    </citation>
    <scope>NUCLEOTIDE SEQUENCE [LARGE SCALE GENOMIC DNA]</scope>
    <source>
        <strain evidence="2">1438</strain>
    </source>
</reference>
<gene>
    <name evidence="1" type="ORF">AY602_00940</name>
</gene>
<dbReference type="RefSeq" id="WP_010934574.1">
    <property type="nucleotide sequence ID" value="NZ_JADQUE010000001.1"/>
</dbReference>
<evidence type="ECO:0000313" key="2">
    <source>
        <dbReference type="Proteomes" id="UP000197692"/>
    </source>
</evidence>
<organism evidence="1 2">
    <name type="scientific">Corynebacterium diphtheriae bv. mitis</name>
    <dbReference type="NCBI Taxonomy" id="1806053"/>
    <lineage>
        <taxon>Bacteria</taxon>
        <taxon>Bacillati</taxon>
        <taxon>Actinomycetota</taxon>
        <taxon>Actinomycetes</taxon>
        <taxon>Mycobacteriales</taxon>
        <taxon>Corynebacteriaceae</taxon>
        <taxon>Corynebacterium</taxon>
    </lineage>
</organism>
<proteinExistence type="predicted"/>
<sequence length="242" mass="28179">MDGFQLGNNSPKEITVFCDESRPEALRAASITQRYLCIGSIWVDRERVREVNEEIRALQIKYSKMGEVKWGKVSPSSIQFNCELIDLFFDERFNLQFRAIVVDNQKVDLSYHNNDQELGFYKFYYQMLKHKLINGCSYRIYCDLKTNKMRGRASTLEHYLQTYCLGSVEMVQLLPSNDLPLMQLTDLLLGAVSTKFNFRIPKSPAKNEVISTIERHIGHQIQPTRKNEQKFNVFCIEPGMGR</sequence>
<dbReference type="AlphaFoldDB" id="A0A854NI95"/>
<protein>
    <recommendedName>
        <fullName evidence="3">DUF3800 domain-containing protein</fullName>
    </recommendedName>
</protein>
<accession>A0A854NI95</accession>
<comment type="caution">
    <text evidence="1">The sequence shown here is derived from an EMBL/GenBank/DDBJ whole genome shotgun (WGS) entry which is preliminary data.</text>
</comment>
<dbReference type="Proteomes" id="UP000197692">
    <property type="component" value="Unassembled WGS sequence"/>
</dbReference>
<evidence type="ECO:0008006" key="3">
    <source>
        <dbReference type="Google" id="ProtNLM"/>
    </source>
</evidence>
<dbReference type="EMBL" id="LSZF01000012">
    <property type="protein sequence ID" value="OWM35615.1"/>
    <property type="molecule type" value="Genomic_DNA"/>
</dbReference>
<evidence type="ECO:0000313" key="1">
    <source>
        <dbReference type="EMBL" id="OWM35615.1"/>
    </source>
</evidence>
<name>A0A854NI95_CORDP</name>